<evidence type="ECO:0000259" key="2">
    <source>
        <dbReference type="PROSITE" id="PS50110"/>
    </source>
</evidence>
<evidence type="ECO:0000256" key="1">
    <source>
        <dbReference type="PROSITE-ProRule" id="PRU00169"/>
    </source>
</evidence>
<dbReference type="InterPro" id="IPR052048">
    <property type="entry name" value="ST_Response_Regulator"/>
</dbReference>
<dbReference type="GO" id="GO:0000160">
    <property type="term" value="P:phosphorelay signal transduction system"/>
    <property type="evidence" value="ECO:0007669"/>
    <property type="project" value="InterPro"/>
</dbReference>
<sequence length="134" mass="14986">MQSPKRILLIDDDATTIFLTQRLLKRFAIEVEVLTAAHGQEALAIVRAVCEQEQCPELIFLDINMPIMDGFEFLEQLQKSANLSKAAIKIILVSSSTHQLDLAKAKQYPLIGYIEKPLTSEKLSEFLQLNSAGN</sequence>
<dbReference type="SUPFAM" id="SSF52172">
    <property type="entry name" value="CheY-like"/>
    <property type="match status" value="1"/>
</dbReference>
<dbReference type="InterPro" id="IPR001789">
    <property type="entry name" value="Sig_transdc_resp-reg_receiver"/>
</dbReference>
<dbReference type="AlphaFoldDB" id="A0A5M6D3B1"/>
<dbReference type="RefSeq" id="WP_150092861.1">
    <property type="nucleotide sequence ID" value="NZ_VWSF01000031.1"/>
</dbReference>
<organism evidence="3 4">
    <name type="scientific">Adhaeribacter rhizoryzae</name>
    <dbReference type="NCBI Taxonomy" id="2607907"/>
    <lineage>
        <taxon>Bacteria</taxon>
        <taxon>Pseudomonadati</taxon>
        <taxon>Bacteroidota</taxon>
        <taxon>Cytophagia</taxon>
        <taxon>Cytophagales</taxon>
        <taxon>Hymenobacteraceae</taxon>
        <taxon>Adhaeribacter</taxon>
    </lineage>
</organism>
<name>A0A5M6D3B1_9BACT</name>
<dbReference type="EMBL" id="VWSF01000031">
    <property type="protein sequence ID" value="KAA5539665.1"/>
    <property type="molecule type" value="Genomic_DNA"/>
</dbReference>
<dbReference type="InterPro" id="IPR011006">
    <property type="entry name" value="CheY-like_superfamily"/>
</dbReference>
<proteinExistence type="predicted"/>
<keyword evidence="4" id="KW-1185">Reference proteome</keyword>
<dbReference type="SMART" id="SM00448">
    <property type="entry name" value="REC"/>
    <property type="match status" value="1"/>
</dbReference>
<dbReference type="Proteomes" id="UP000323426">
    <property type="component" value="Unassembled WGS sequence"/>
</dbReference>
<dbReference type="PROSITE" id="PS50110">
    <property type="entry name" value="RESPONSE_REGULATORY"/>
    <property type="match status" value="1"/>
</dbReference>
<dbReference type="PANTHER" id="PTHR43228">
    <property type="entry name" value="TWO-COMPONENT RESPONSE REGULATOR"/>
    <property type="match status" value="1"/>
</dbReference>
<dbReference type="PANTHER" id="PTHR43228:SF1">
    <property type="entry name" value="TWO-COMPONENT RESPONSE REGULATOR ARR22"/>
    <property type="match status" value="1"/>
</dbReference>
<keyword evidence="1" id="KW-0597">Phosphoprotein</keyword>
<protein>
    <submittedName>
        <fullName evidence="3">Response regulator</fullName>
    </submittedName>
</protein>
<reference evidence="3 4" key="1">
    <citation type="submission" date="2019-09" db="EMBL/GenBank/DDBJ databases">
        <title>Genome sequence and assembly of Adhaeribacter sp.</title>
        <authorList>
            <person name="Chhetri G."/>
        </authorList>
    </citation>
    <scope>NUCLEOTIDE SEQUENCE [LARGE SCALE GENOMIC DNA]</scope>
    <source>
        <strain evidence="3 4">DK36</strain>
    </source>
</reference>
<evidence type="ECO:0000313" key="3">
    <source>
        <dbReference type="EMBL" id="KAA5539665.1"/>
    </source>
</evidence>
<dbReference type="Gene3D" id="3.40.50.2300">
    <property type="match status" value="1"/>
</dbReference>
<comment type="caution">
    <text evidence="3">The sequence shown here is derived from an EMBL/GenBank/DDBJ whole genome shotgun (WGS) entry which is preliminary data.</text>
</comment>
<feature type="domain" description="Response regulatory" evidence="2">
    <location>
        <begin position="6"/>
        <end position="131"/>
    </location>
</feature>
<feature type="modified residue" description="4-aspartylphosphate" evidence="1">
    <location>
        <position position="62"/>
    </location>
</feature>
<accession>A0A5M6D3B1</accession>
<dbReference type="Pfam" id="PF00072">
    <property type="entry name" value="Response_reg"/>
    <property type="match status" value="1"/>
</dbReference>
<evidence type="ECO:0000313" key="4">
    <source>
        <dbReference type="Proteomes" id="UP000323426"/>
    </source>
</evidence>
<gene>
    <name evidence="3" type="ORF">F0145_24060</name>
</gene>